<evidence type="ECO:0000259" key="1">
    <source>
        <dbReference type="SMART" id="SM00470"/>
    </source>
</evidence>
<keyword evidence="3" id="KW-1185">Reference proteome</keyword>
<dbReference type="SUPFAM" id="SSF110849">
    <property type="entry name" value="ParB/Sulfiredoxin"/>
    <property type="match status" value="1"/>
</dbReference>
<dbReference type="OrthoDB" id="2662582at2"/>
<dbReference type="eggNOG" id="COG1475">
    <property type="taxonomic scope" value="Bacteria"/>
</dbReference>
<gene>
    <name evidence="2" type="ordered locus">TREPR_1584</name>
</gene>
<feature type="domain" description="ParB-like N-terminal" evidence="1">
    <location>
        <begin position="1"/>
        <end position="85"/>
    </location>
</feature>
<dbReference type="Pfam" id="PF02195">
    <property type="entry name" value="ParB_N"/>
    <property type="match status" value="1"/>
</dbReference>
<accession>F5YNV3</accession>
<dbReference type="InterPro" id="IPR050336">
    <property type="entry name" value="Chromosome_partition/occlusion"/>
</dbReference>
<dbReference type="AlphaFoldDB" id="F5YNV3"/>
<protein>
    <submittedName>
        <fullName evidence="2">Transcriptional repressor protein KorB</fullName>
    </submittedName>
</protein>
<evidence type="ECO:0000313" key="3">
    <source>
        <dbReference type="Proteomes" id="UP000009223"/>
    </source>
</evidence>
<dbReference type="STRING" id="545694.TREPR_1584"/>
<dbReference type="InterPro" id="IPR036086">
    <property type="entry name" value="ParB/Sulfiredoxin_sf"/>
</dbReference>
<dbReference type="Proteomes" id="UP000009223">
    <property type="component" value="Chromosome"/>
</dbReference>
<dbReference type="GO" id="GO:0045881">
    <property type="term" value="P:positive regulation of sporulation resulting in formation of a cellular spore"/>
    <property type="evidence" value="ECO:0007669"/>
    <property type="project" value="TreeGrafter"/>
</dbReference>
<dbReference type="PANTHER" id="PTHR33375">
    <property type="entry name" value="CHROMOSOME-PARTITIONING PROTEIN PARB-RELATED"/>
    <property type="match status" value="1"/>
</dbReference>
<name>F5YNV3_TREPZ</name>
<dbReference type="GO" id="GO:0007059">
    <property type="term" value="P:chromosome segregation"/>
    <property type="evidence" value="ECO:0007669"/>
    <property type="project" value="TreeGrafter"/>
</dbReference>
<dbReference type="InterPro" id="IPR003115">
    <property type="entry name" value="ParB_N"/>
</dbReference>
<dbReference type="RefSeq" id="WP_015708532.1">
    <property type="nucleotide sequence ID" value="NC_015578.1"/>
</dbReference>
<organism evidence="2 3">
    <name type="scientific">Treponema primitia (strain ATCC BAA-887 / DSM 12427 / ZAS-2)</name>
    <dbReference type="NCBI Taxonomy" id="545694"/>
    <lineage>
        <taxon>Bacteria</taxon>
        <taxon>Pseudomonadati</taxon>
        <taxon>Spirochaetota</taxon>
        <taxon>Spirochaetia</taxon>
        <taxon>Spirochaetales</taxon>
        <taxon>Treponemataceae</taxon>
        <taxon>Treponema</taxon>
    </lineage>
</organism>
<dbReference type="PANTHER" id="PTHR33375:SF1">
    <property type="entry name" value="CHROMOSOME-PARTITIONING PROTEIN PARB-RELATED"/>
    <property type="match status" value="1"/>
</dbReference>
<reference evidence="2 3" key="2">
    <citation type="journal article" date="2011" name="ISME J.">
        <title>RNA-seq reveals cooperative metabolic interactions between two termite-gut spirochete species in co-culture.</title>
        <authorList>
            <person name="Rosenthal A.Z."/>
            <person name="Matson E.G."/>
            <person name="Eldar A."/>
            <person name="Leadbetter J.R."/>
        </authorList>
    </citation>
    <scope>NUCLEOTIDE SEQUENCE [LARGE SCALE GENOMIC DNA]</scope>
    <source>
        <strain evidence="3">ATCC BAA-887 / DSM 12427 / ZAS-2</strain>
    </source>
</reference>
<reference evidence="3" key="1">
    <citation type="submission" date="2009-12" db="EMBL/GenBank/DDBJ databases">
        <title>Complete sequence of Treponema primitia strain ZAS-2.</title>
        <authorList>
            <person name="Tetu S.G."/>
            <person name="Matson E."/>
            <person name="Ren Q."/>
            <person name="Seshadri R."/>
            <person name="Elbourne L."/>
            <person name="Hassan K.A."/>
            <person name="Durkin A."/>
            <person name="Radune D."/>
            <person name="Mohamoud Y."/>
            <person name="Shay R."/>
            <person name="Jin S."/>
            <person name="Zhang X."/>
            <person name="Lucey K."/>
            <person name="Ballor N.R."/>
            <person name="Ottesen E."/>
            <person name="Rosenthal R."/>
            <person name="Allen A."/>
            <person name="Leadbetter J.R."/>
            <person name="Paulsen I.T."/>
        </authorList>
    </citation>
    <scope>NUCLEOTIDE SEQUENCE [LARGE SCALE GENOMIC DNA]</scope>
    <source>
        <strain evidence="3">ATCC BAA-887 / DSM 12427 / ZAS-2</strain>
    </source>
</reference>
<dbReference type="Gene3D" id="3.90.1530.10">
    <property type="entry name" value="Conserved hypothetical protein from pyrococcus furiosus pfu- 392566-001, ParB domain"/>
    <property type="match status" value="1"/>
</dbReference>
<dbReference type="SMART" id="SM00470">
    <property type="entry name" value="ParB"/>
    <property type="match status" value="1"/>
</dbReference>
<dbReference type="CDD" id="cd16410">
    <property type="entry name" value="ParB_N_like"/>
    <property type="match status" value="1"/>
</dbReference>
<dbReference type="GO" id="GO:0005694">
    <property type="term" value="C:chromosome"/>
    <property type="evidence" value="ECO:0007669"/>
    <property type="project" value="TreeGrafter"/>
</dbReference>
<dbReference type="HOGENOM" id="CLU_150097_0_0_12"/>
<dbReference type="KEGG" id="tpi:TREPR_1584"/>
<dbReference type="EMBL" id="CP001843">
    <property type="protein sequence ID" value="AEF86472.1"/>
    <property type="molecule type" value="Genomic_DNA"/>
</dbReference>
<evidence type="ECO:0000313" key="2">
    <source>
        <dbReference type="EMBL" id="AEF86472.1"/>
    </source>
</evidence>
<sequence length="130" mass="15304">MQIPLDDIIVKKRIRKDLGDIAALAESMKRFGQMSPIVLNNKNVLIAGGRRLEAARYLGWRTINAVVMDINDKLSKLEYEVEENLQRRDFTPDEIALASERINRLRNPKFFRRIWNAVVKFFKRLFKIED</sequence>
<proteinExistence type="predicted"/>